<dbReference type="InterPro" id="IPR050922">
    <property type="entry name" value="LytR/CpsA/Psr_CW_biosynth"/>
</dbReference>
<feature type="transmembrane region" description="Helical" evidence="3">
    <location>
        <begin position="55"/>
        <end position="74"/>
    </location>
</feature>
<dbReference type="Proteomes" id="UP000276568">
    <property type="component" value="Unassembled WGS sequence"/>
</dbReference>
<evidence type="ECO:0000256" key="1">
    <source>
        <dbReference type="ARBA" id="ARBA00006068"/>
    </source>
</evidence>
<feature type="compositionally biased region" description="Basic and acidic residues" evidence="2">
    <location>
        <begin position="514"/>
        <end position="523"/>
    </location>
</feature>
<name>A0A3N0I4X8_9FIRM</name>
<dbReference type="Gene3D" id="3.40.190.10">
    <property type="entry name" value="Periplasmic binding protein-like II"/>
    <property type="match status" value="1"/>
</dbReference>
<dbReference type="NCBIfam" id="TIGR00350">
    <property type="entry name" value="lytR_cpsA_psr"/>
    <property type="match status" value="1"/>
</dbReference>
<reference evidence="5 6" key="1">
    <citation type="submission" date="2018-11" db="EMBL/GenBank/DDBJ databases">
        <title>Clostridium sp. nov., a member of the family Erysipelotrichaceae isolated from pig faeces.</title>
        <authorList>
            <person name="Chang Y.-H."/>
        </authorList>
    </citation>
    <scope>NUCLEOTIDE SEQUENCE [LARGE SCALE GENOMIC DNA]</scope>
    <source>
        <strain evidence="5 6">YH-panp20</strain>
    </source>
</reference>
<evidence type="ECO:0000256" key="2">
    <source>
        <dbReference type="SAM" id="MobiDB-lite"/>
    </source>
</evidence>
<comment type="caution">
    <text evidence="5">The sequence shown here is derived from an EMBL/GenBank/DDBJ whole genome shotgun (WGS) entry which is preliminary data.</text>
</comment>
<protein>
    <recommendedName>
        <fullName evidence="4">Cell envelope-related transcriptional attenuator domain-containing protein</fullName>
    </recommendedName>
</protein>
<dbReference type="EMBL" id="RJQC01000001">
    <property type="protein sequence ID" value="RNM31372.1"/>
    <property type="molecule type" value="Genomic_DNA"/>
</dbReference>
<dbReference type="AlphaFoldDB" id="A0A3N0I4X8"/>
<keyword evidence="3" id="KW-1133">Transmembrane helix</keyword>
<accession>A0A3N0I4X8</accession>
<feature type="compositionally biased region" description="Polar residues" evidence="2">
    <location>
        <begin position="553"/>
        <end position="574"/>
    </location>
</feature>
<dbReference type="PANTHER" id="PTHR33392">
    <property type="entry name" value="POLYISOPRENYL-TEICHOIC ACID--PEPTIDOGLYCAN TEICHOIC ACID TRANSFERASE TAGU"/>
    <property type="match status" value="1"/>
</dbReference>
<sequence length="584" mass="65224">MIEYFYECKKHPRKKWNPKRHNPILRLISLLSLVAMVIFILQIVHLGILPVRFEIPILGSVLLLTLIIFLFYNFTSRSRLSRFISGLLVIALTFGYGLGSYYIYRTDSAISSVTDLSNKVINNVSFVVMKESSIKKLSQASGAKVGITPSIDSKAMKEALADVESSISIDTVKYTSYLDEVQALYDGDIDAMLLSESYRGTIYDQEAYQDFNQRTRTVHTTHYTTNRKKAIQQSTDAVDVTQEPFTIYVSGNDSFGTIQENSRTDSNMLITVNPTTHTILMTSIPRDYYEPIVCSADSDSDCPDGENDKLTHSGIYGISTSEQTIENFMDVDINYYVRVNFSSLVNIVDAVGGVDVKVGKGLAVKQFYTDHTVGGVHEGTNHLNGQKALAYARERYSYTNGDMQRVKNQQQVLKALLKKVKSPSMIMNYGNLIDALGGAFETNLSSDDIRDFVRMQLLLNSNWKFESYAMIGTPDTRMSASMGTYASVTLPNKNSITTARKKIEAVINGKSSKTVKDTAKQEDTTSESTSTEEYSTDTYSSYGQGYYDYGQSIPSYSDSSQAQEDSSYSQQTDDATVVDPNEYQ</sequence>
<organism evidence="5 6">
    <name type="scientific">Absicoccus porci</name>
    <dbReference type="NCBI Taxonomy" id="2486576"/>
    <lineage>
        <taxon>Bacteria</taxon>
        <taxon>Bacillati</taxon>
        <taxon>Bacillota</taxon>
        <taxon>Erysipelotrichia</taxon>
        <taxon>Erysipelotrichales</taxon>
        <taxon>Erysipelotrichaceae</taxon>
        <taxon>Absicoccus</taxon>
    </lineage>
</organism>
<dbReference type="Gene3D" id="3.40.630.190">
    <property type="entry name" value="LCP protein"/>
    <property type="match status" value="1"/>
</dbReference>
<keyword evidence="3" id="KW-0812">Transmembrane</keyword>
<comment type="similarity">
    <text evidence="1">Belongs to the LytR/CpsA/Psr (LCP) family.</text>
</comment>
<feature type="region of interest" description="Disordered" evidence="2">
    <location>
        <begin position="510"/>
        <end position="584"/>
    </location>
</feature>
<dbReference type="PANTHER" id="PTHR33392:SF6">
    <property type="entry name" value="POLYISOPRENYL-TEICHOIC ACID--PEPTIDOGLYCAN TEICHOIC ACID TRANSFERASE TAGU"/>
    <property type="match status" value="1"/>
</dbReference>
<evidence type="ECO:0000256" key="3">
    <source>
        <dbReference type="SAM" id="Phobius"/>
    </source>
</evidence>
<dbReference type="OrthoDB" id="27330at2"/>
<evidence type="ECO:0000313" key="6">
    <source>
        <dbReference type="Proteomes" id="UP000276568"/>
    </source>
</evidence>
<feature type="domain" description="Cell envelope-related transcriptional attenuator" evidence="4">
    <location>
        <begin position="263"/>
        <end position="421"/>
    </location>
</feature>
<evidence type="ECO:0000259" key="4">
    <source>
        <dbReference type="Pfam" id="PF03816"/>
    </source>
</evidence>
<feature type="compositionally biased region" description="Low complexity" evidence="2">
    <location>
        <begin position="526"/>
        <end position="552"/>
    </location>
</feature>
<proteinExistence type="inferred from homology"/>
<keyword evidence="3" id="KW-0472">Membrane</keyword>
<keyword evidence="6" id="KW-1185">Reference proteome</keyword>
<feature type="transmembrane region" description="Helical" evidence="3">
    <location>
        <begin position="86"/>
        <end position="104"/>
    </location>
</feature>
<dbReference type="SUPFAM" id="SSF53850">
    <property type="entry name" value="Periplasmic binding protein-like II"/>
    <property type="match status" value="1"/>
</dbReference>
<feature type="transmembrane region" description="Helical" evidence="3">
    <location>
        <begin position="24"/>
        <end position="49"/>
    </location>
</feature>
<gene>
    <name evidence="5" type="ORF">EDX97_02090</name>
</gene>
<evidence type="ECO:0000313" key="5">
    <source>
        <dbReference type="EMBL" id="RNM31372.1"/>
    </source>
</evidence>
<dbReference type="Pfam" id="PF03816">
    <property type="entry name" value="LytR_cpsA_psr"/>
    <property type="match status" value="1"/>
</dbReference>
<dbReference type="InterPro" id="IPR004474">
    <property type="entry name" value="LytR_CpsA_psr"/>
</dbReference>